<name>A0ABU9BS74_9BURK</name>
<dbReference type="CDD" id="cd08253">
    <property type="entry name" value="zeta_crystallin"/>
    <property type="match status" value="1"/>
</dbReference>
<dbReference type="Proteomes" id="UP001371218">
    <property type="component" value="Unassembled WGS sequence"/>
</dbReference>
<dbReference type="SMART" id="SM00829">
    <property type="entry name" value="PKS_ER"/>
    <property type="match status" value="1"/>
</dbReference>
<accession>A0ABU9BS74</accession>
<dbReference type="SUPFAM" id="SSF51735">
    <property type="entry name" value="NAD(P)-binding Rossmann-fold domains"/>
    <property type="match status" value="1"/>
</dbReference>
<keyword evidence="1" id="KW-0521">NADP</keyword>
<dbReference type="EMBL" id="JBBUTG010000006">
    <property type="protein sequence ID" value="MEK8031755.1"/>
    <property type="molecule type" value="Genomic_DNA"/>
</dbReference>
<evidence type="ECO:0000313" key="3">
    <source>
        <dbReference type="EMBL" id="MEK8031755.1"/>
    </source>
</evidence>
<dbReference type="Gene3D" id="3.40.50.720">
    <property type="entry name" value="NAD(P)-binding Rossmann-like Domain"/>
    <property type="match status" value="1"/>
</dbReference>
<comment type="caution">
    <text evidence="3">The sequence shown here is derived from an EMBL/GenBank/DDBJ whole genome shotgun (WGS) entry which is preliminary data.</text>
</comment>
<evidence type="ECO:0000259" key="2">
    <source>
        <dbReference type="SMART" id="SM00829"/>
    </source>
</evidence>
<keyword evidence="4" id="KW-1185">Reference proteome</keyword>
<dbReference type="RefSeq" id="WP_341426138.1">
    <property type="nucleotide sequence ID" value="NZ_JBBUTG010000006.1"/>
</dbReference>
<dbReference type="InterPro" id="IPR051603">
    <property type="entry name" value="Zinc-ADH_QOR/CCCR"/>
</dbReference>
<gene>
    <name evidence="3" type="ORF">AACH06_13085</name>
</gene>
<sequence>MKAAWYERNGPAREVLVVGEWDTPSPGAGEVLVRIHASGVNPSDVKSRAGRPLVGPRVIPHSDGAGVIVDVGPGVPRERVGERVWLWNGQWKRPMGTAAEFIAVPQHQAVHLPDGTGFEEGACLGIPALTALNALTTDGPVWGQTVLVAGGAGAVGAYAVQFAKLLGAGQVVATVSSDEKAALARAYGADHTINYREGRLVEAVRELTGGRGIDRIIEVDAAANIKDLPQIVARDGLCVVYGSGAPDIPVPFGPMILIGAAMRFFVVYELTPPVRDRLVASLNAYLQAQRLQHSVAARYPLDQIAAAHEAVESGKVVGNVVLTLQPSGPSA</sequence>
<evidence type="ECO:0000313" key="4">
    <source>
        <dbReference type="Proteomes" id="UP001371218"/>
    </source>
</evidence>
<proteinExistence type="predicted"/>
<feature type="domain" description="Enoyl reductase (ER)" evidence="2">
    <location>
        <begin position="12"/>
        <end position="322"/>
    </location>
</feature>
<dbReference type="Gene3D" id="3.90.180.10">
    <property type="entry name" value="Medium-chain alcohol dehydrogenases, catalytic domain"/>
    <property type="match status" value="1"/>
</dbReference>
<dbReference type="InterPro" id="IPR013154">
    <property type="entry name" value="ADH-like_N"/>
</dbReference>
<dbReference type="InterPro" id="IPR020843">
    <property type="entry name" value="ER"/>
</dbReference>
<protein>
    <submittedName>
        <fullName evidence="3">NADPH:quinone reductase</fullName>
    </submittedName>
</protein>
<dbReference type="Pfam" id="PF08240">
    <property type="entry name" value="ADH_N"/>
    <property type="match status" value="1"/>
</dbReference>
<dbReference type="InterPro" id="IPR013149">
    <property type="entry name" value="ADH-like_C"/>
</dbReference>
<dbReference type="InterPro" id="IPR036291">
    <property type="entry name" value="NAD(P)-bd_dom_sf"/>
</dbReference>
<dbReference type="PANTHER" id="PTHR44154">
    <property type="entry name" value="QUINONE OXIDOREDUCTASE"/>
    <property type="match status" value="1"/>
</dbReference>
<dbReference type="InterPro" id="IPR011032">
    <property type="entry name" value="GroES-like_sf"/>
</dbReference>
<dbReference type="Pfam" id="PF00107">
    <property type="entry name" value="ADH_zinc_N"/>
    <property type="match status" value="1"/>
</dbReference>
<dbReference type="PANTHER" id="PTHR44154:SF1">
    <property type="entry name" value="QUINONE OXIDOREDUCTASE"/>
    <property type="match status" value="1"/>
</dbReference>
<evidence type="ECO:0000256" key="1">
    <source>
        <dbReference type="ARBA" id="ARBA00022857"/>
    </source>
</evidence>
<organism evidence="3 4">
    <name type="scientific">Ideonella lacteola</name>
    <dbReference type="NCBI Taxonomy" id="2984193"/>
    <lineage>
        <taxon>Bacteria</taxon>
        <taxon>Pseudomonadati</taxon>
        <taxon>Pseudomonadota</taxon>
        <taxon>Betaproteobacteria</taxon>
        <taxon>Burkholderiales</taxon>
        <taxon>Sphaerotilaceae</taxon>
        <taxon>Ideonella</taxon>
    </lineage>
</organism>
<reference evidence="3 4" key="1">
    <citation type="submission" date="2024-04" db="EMBL/GenBank/DDBJ databases">
        <title>Novel species of the genus Ideonella isolated from streams.</title>
        <authorList>
            <person name="Lu H."/>
        </authorList>
    </citation>
    <scope>NUCLEOTIDE SEQUENCE [LARGE SCALE GENOMIC DNA]</scope>
    <source>
        <strain evidence="3 4">DXS29W</strain>
    </source>
</reference>
<dbReference type="SUPFAM" id="SSF50129">
    <property type="entry name" value="GroES-like"/>
    <property type="match status" value="1"/>
</dbReference>